<keyword evidence="2" id="KW-1185">Reference proteome</keyword>
<name>A0A7J0FDB0_9ERIC</name>
<dbReference type="PANTHER" id="PTHR33116:SF80">
    <property type="entry name" value="REVERSE TRANSCRIPTASE ZINC-BINDING DOMAIN-CONTAINING PROTEIN"/>
    <property type="match status" value="1"/>
</dbReference>
<reference evidence="1 2" key="1">
    <citation type="submission" date="2019-07" db="EMBL/GenBank/DDBJ databases">
        <title>De Novo Assembly of kiwifruit Actinidia rufa.</title>
        <authorList>
            <person name="Sugita-Konishi S."/>
            <person name="Sato K."/>
            <person name="Mori E."/>
            <person name="Abe Y."/>
            <person name="Kisaki G."/>
            <person name="Hamano K."/>
            <person name="Suezawa K."/>
            <person name="Otani M."/>
            <person name="Fukuda T."/>
            <person name="Manabe T."/>
            <person name="Gomi K."/>
            <person name="Tabuchi M."/>
            <person name="Akimitsu K."/>
            <person name="Kataoka I."/>
        </authorList>
    </citation>
    <scope>NUCLEOTIDE SEQUENCE [LARGE SCALE GENOMIC DNA]</scope>
    <source>
        <strain evidence="2">cv. Fuchu</strain>
    </source>
</reference>
<gene>
    <name evidence="1" type="ORF">Acr_11g0009610</name>
</gene>
<proteinExistence type="predicted"/>
<dbReference type="AlphaFoldDB" id="A0A7J0FDB0"/>
<protein>
    <submittedName>
        <fullName evidence="1">Uncharacterized protein</fullName>
    </submittedName>
</protein>
<evidence type="ECO:0000313" key="2">
    <source>
        <dbReference type="Proteomes" id="UP000585474"/>
    </source>
</evidence>
<dbReference type="EMBL" id="BJWL01000011">
    <property type="protein sequence ID" value="GFY96655.1"/>
    <property type="molecule type" value="Genomic_DNA"/>
</dbReference>
<comment type="caution">
    <text evidence="1">The sequence shown here is derived from an EMBL/GenBank/DDBJ whole genome shotgun (WGS) entry which is preliminary data.</text>
</comment>
<evidence type="ECO:0000313" key="1">
    <source>
        <dbReference type="EMBL" id="GFY96655.1"/>
    </source>
</evidence>
<dbReference type="OrthoDB" id="1938625at2759"/>
<organism evidence="1 2">
    <name type="scientific">Actinidia rufa</name>
    <dbReference type="NCBI Taxonomy" id="165716"/>
    <lineage>
        <taxon>Eukaryota</taxon>
        <taxon>Viridiplantae</taxon>
        <taxon>Streptophyta</taxon>
        <taxon>Embryophyta</taxon>
        <taxon>Tracheophyta</taxon>
        <taxon>Spermatophyta</taxon>
        <taxon>Magnoliopsida</taxon>
        <taxon>eudicotyledons</taxon>
        <taxon>Gunneridae</taxon>
        <taxon>Pentapetalae</taxon>
        <taxon>asterids</taxon>
        <taxon>Ericales</taxon>
        <taxon>Actinidiaceae</taxon>
        <taxon>Actinidia</taxon>
    </lineage>
</organism>
<sequence length="618" mass="69833">MPLKQNGILKHIRRNRVAIMGLLEAKLSHQSLEEMAKKKLRGWKVANNFSQHPNGRILIIWKEDVVHLEIVEETDQAIHCLAISMFRFCKKLKALKCPFQSLNKQHFSYISTRAMAAEEELVQAQQQLYDNPTDPQLQIVVPELKAKALKLAEVEVSYCSQLAKAKYLRNSVKGTKFFHNLIKSKRAKSSISSITLKNGTRSQSSRQVSETFVQYYTGLLGTKGQCSNRSIVFKGKILDPGQAANLTRTVSDEEIRAALFRIGEDKAPGPDGFSSCFFKRAWDIMGKDFIAAVKEFFSSGQILKQINHSVLALIPKFKDADKVQDFRPIACYNVIYKELLWQYGRKRSSPRCILNVDLRKAIDYVDWDFIRDMLHALNFPQPFIGWIMSCISSTSYSLSYNGSLHGFFKGNRGLKINLSKSSFFSAGISAANLDSIKSITGFSQGSFPFRYLGALLSYAARTELIKSVLQGASGTPKAWNKALLSKTLWDIQAKKETLWVQWVHQIYMNRGSLWDYQNKHEDSPPLKQVIALRDEITGAEGVGSQIWSKIKSWLGISLAMQTIKAAVKWMIKEAKGTGFPAKIKRIALACTVYLIWGARNKSNFEGKIEHQDAIFTSI</sequence>
<accession>A0A7J0FDB0</accession>
<dbReference type="PANTHER" id="PTHR33116">
    <property type="entry name" value="REVERSE TRANSCRIPTASE ZINC-BINDING DOMAIN-CONTAINING PROTEIN-RELATED-RELATED"/>
    <property type="match status" value="1"/>
</dbReference>
<dbReference type="Proteomes" id="UP000585474">
    <property type="component" value="Unassembled WGS sequence"/>
</dbReference>